<proteinExistence type="predicted"/>
<keyword evidence="2" id="KW-1185">Reference proteome</keyword>
<reference evidence="3" key="2">
    <citation type="submission" date="2025-08" db="UniProtKB">
        <authorList>
            <consortium name="RefSeq"/>
        </authorList>
    </citation>
    <scope>IDENTIFICATION</scope>
    <source>
        <tissue evidence="3">Leaves</tissue>
    </source>
</reference>
<reference evidence="2" key="1">
    <citation type="journal article" date="2025" name="Foods">
        <title>Unveiling the Microbial Signatures of Arabica Coffee Cherries: Insights into Ripeness Specific Diversity, Functional Traits, and Implications for Quality and Safety.</title>
        <authorList>
            <consortium name="RefSeq"/>
            <person name="Tenea G.N."/>
            <person name="Cifuentes V."/>
            <person name="Reyes P."/>
            <person name="Cevallos-Vallejos M."/>
        </authorList>
    </citation>
    <scope>NUCLEOTIDE SEQUENCE [LARGE SCALE GENOMIC DNA]</scope>
</reference>
<dbReference type="Gene3D" id="3.60.10.10">
    <property type="entry name" value="Endonuclease/exonuclease/phosphatase"/>
    <property type="match status" value="1"/>
</dbReference>
<dbReference type="InterPro" id="IPR052343">
    <property type="entry name" value="Retrotransposon-Effector_Assoc"/>
</dbReference>
<sequence length="493" mass="58221">MKEWEEAWIIMGDFNDLRSNEKKWGGKDRAEGSFREFNRFIRANNLIDLGYQGVPWTWSNSWDGDGEVKEMLDRCLCSTEWVQRYEKARCNHGETEASDHLMLIVDTNSDTKRKKRRFYFDQRWTKNLETKEVIQGAWRKDHLGSRMFKVTRKIKECRIAILEWRKKVQGNSKVRIKELKEKLIKVREGNDGGKCGQVAELKSQLSKSYKEEELYWSQKSRSKWLKEGDRNTVFFHSTVMAKKRRNTISTLQKNDGTWCKDEQEIEEELSEYYKDLFTTTSPDNFEDILTEIPNTICSQMNEQLIRPVEENEISNSQSAFIPGRQILDNVVVAHEILHFLKNRRKGRVGYMALKLDMSKVYDRVEWKFVGRLMMEMGFCPIFVRWIMTCLSTVSYSFNLNGQKVGYIQPSRGIRQCDPLSPYLFIICAEGLSSLIHKAVAEKELTGIKYARIVRPFLTYFLQMILYYAAKQTNRSRGRSKAFWKDMAKHQDRW</sequence>
<dbReference type="SUPFAM" id="SSF56219">
    <property type="entry name" value="DNase I-like"/>
    <property type="match status" value="1"/>
</dbReference>
<dbReference type="PANTHER" id="PTHR46890:SF50">
    <property type="entry name" value="RNA-DIRECTED DNA POLYMERASE, EUKARYOTA, REVERSE TRANSCRIPTASE ZINC-BINDING DOMAIN PROTEIN-RELATED"/>
    <property type="match status" value="1"/>
</dbReference>
<name>A0ABM4W552_COFAR</name>
<protein>
    <recommendedName>
        <fullName evidence="1">Reverse transcriptase domain-containing protein</fullName>
    </recommendedName>
</protein>
<evidence type="ECO:0000259" key="1">
    <source>
        <dbReference type="Pfam" id="PF00078"/>
    </source>
</evidence>
<dbReference type="PANTHER" id="PTHR46890">
    <property type="entry name" value="NON-LTR RETROLELEMENT REVERSE TRANSCRIPTASE-LIKE PROTEIN-RELATED"/>
    <property type="match status" value="1"/>
</dbReference>
<dbReference type="InterPro" id="IPR036691">
    <property type="entry name" value="Endo/exonu/phosph_ase_sf"/>
</dbReference>
<evidence type="ECO:0000313" key="2">
    <source>
        <dbReference type="Proteomes" id="UP001652660"/>
    </source>
</evidence>
<accession>A0ABM4W552</accession>
<dbReference type="GeneID" id="140016827"/>
<feature type="domain" description="Reverse transcriptase" evidence="1">
    <location>
        <begin position="292"/>
        <end position="447"/>
    </location>
</feature>
<dbReference type="InterPro" id="IPR000477">
    <property type="entry name" value="RT_dom"/>
</dbReference>
<organism evidence="2 3">
    <name type="scientific">Coffea arabica</name>
    <name type="common">Arabian coffee</name>
    <dbReference type="NCBI Taxonomy" id="13443"/>
    <lineage>
        <taxon>Eukaryota</taxon>
        <taxon>Viridiplantae</taxon>
        <taxon>Streptophyta</taxon>
        <taxon>Embryophyta</taxon>
        <taxon>Tracheophyta</taxon>
        <taxon>Spermatophyta</taxon>
        <taxon>Magnoliopsida</taxon>
        <taxon>eudicotyledons</taxon>
        <taxon>Gunneridae</taxon>
        <taxon>Pentapetalae</taxon>
        <taxon>asterids</taxon>
        <taxon>lamiids</taxon>
        <taxon>Gentianales</taxon>
        <taxon>Rubiaceae</taxon>
        <taxon>Ixoroideae</taxon>
        <taxon>Gardenieae complex</taxon>
        <taxon>Bertiereae - Coffeeae clade</taxon>
        <taxon>Coffeeae</taxon>
        <taxon>Coffea</taxon>
    </lineage>
</organism>
<gene>
    <name evidence="3" type="primary">LOC140016827</name>
</gene>
<dbReference type="RefSeq" id="XP_071926918.1">
    <property type="nucleotide sequence ID" value="XM_072070817.1"/>
</dbReference>
<dbReference type="Proteomes" id="UP001652660">
    <property type="component" value="Chromosome 1e"/>
</dbReference>
<dbReference type="Pfam" id="PF00078">
    <property type="entry name" value="RVT_1"/>
    <property type="match status" value="1"/>
</dbReference>
<evidence type="ECO:0000313" key="3">
    <source>
        <dbReference type="RefSeq" id="XP_071926918.1"/>
    </source>
</evidence>